<evidence type="ECO:0000259" key="2">
    <source>
        <dbReference type="PROSITE" id="PS51820"/>
    </source>
</evidence>
<evidence type="ECO:0000256" key="1">
    <source>
        <dbReference type="SAM" id="SignalP"/>
    </source>
</evidence>
<dbReference type="Pfam" id="PF10528">
    <property type="entry name" value="GLEYA"/>
    <property type="match status" value="1"/>
</dbReference>
<feature type="signal peptide" evidence="1">
    <location>
        <begin position="1"/>
        <end position="18"/>
    </location>
</feature>
<name>A0A8K0T055_9HYPO</name>
<keyword evidence="4" id="KW-1185">Reference proteome</keyword>
<feature type="domain" description="PA14" evidence="2">
    <location>
        <begin position="172"/>
        <end position="323"/>
    </location>
</feature>
<organism evidence="3 4">
    <name type="scientific">Stachybotrys elegans</name>
    <dbReference type="NCBI Taxonomy" id="80388"/>
    <lineage>
        <taxon>Eukaryota</taxon>
        <taxon>Fungi</taxon>
        <taxon>Dikarya</taxon>
        <taxon>Ascomycota</taxon>
        <taxon>Pezizomycotina</taxon>
        <taxon>Sordariomycetes</taxon>
        <taxon>Hypocreomycetidae</taxon>
        <taxon>Hypocreales</taxon>
        <taxon>Stachybotryaceae</taxon>
        <taxon>Stachybotrys</taxon>
    </lineage>
</organism>
<proteinExistence type="predicted"/>
<dbReference type="InterPro" id="IPR037524">
    <property type="entry name" value="PA14/GLEYA"/>
</dbReference>
<reference evidence="3" key="1">
    <citation type="journal article" date="2021" name="Nat. Commun.">
        <title>Genetic determinants of endophytism in the Arabidopsis root mycobiome.</title>
        <authorList>
            <person name="Mesny F."/>
            <person name="Miyauchi S."/>
            <person name="Thiergart T."/>
            <person name="Pickel B."/>
            <person name="Atanasova L."/>
            <person name="Karlsson M."/>
            <person name="Huettel B."/>
            <person name="Barry K.W."/>
            <person name="Haridas S."/>
            <person name="Chen C."/>
            <person name="Bauer D."/>
            <person name="Andreopoulos W."/>
            <person name="Pangilinan J."/>
            <person name="LaButti K."/>
            <person name="Riley R."/>
            <person name="Lipzen A."/>
            <person name="Clum A."/>
            <person name="Drula E."/>
            <person name="Henrissat B."/>
            <person name="Kohler A."/>
            <person name="Grigoriev I.V."/>
            <person name="Martin F.M."/>
            <person name="Hacquard S."/>
        </authorList>
    </citation>
    <scope>NUCLEOTIDE SEQUENCE</scope>
    <source>
        <strain evidence="3">MPI-CAGE-CH-0235</strain>
    </source>
</reference>
<dbReference type="PROSITE" id="PS51820">
    <property type="entry name" value="PA14"/>
    <property type="match status" value="1"/>
</dbReference>
<gene>
    <name evidence="3" type="ORF">B0I35DRAFT_476287</name>
</gene>
<dbReference type="Proteomes" id="UP000813444">
    <property type="component" value="Unassembled WGS sequence"/>
</dbReference>
<dbReference type="EMBL" id="JAGPNK010000003">
    <property type="protein sequence ID" value="KAH7325094.1"/>
    <property type="molecule type" value="Genomic_DNA"/>
</dbReference>
<sequence length="355" mass="38420">MKVAITIASLGLVGLAAAGPCNNNCGRQVLGTARPSPALSDRRSMCAELLTKTTIVTPPAATVTLPIQLERRNPNVHGPRAPSPVITDEKPTYATNCADVTAYWNACQCFEGFAPTTVTVTAPTPTETLPPSATCTQGLEFALYGVRPDTYQEDYINFYLWQANQRYLDLNALVGGIAPDSVGVTPYTGFKLGEGSDWQQPIGIYGKTGAVGTNLGKSIVNHRGYIVPQKVGTYTITIRDVDDLAMIWIGEAAVSDWTVSTTSVRMDVNFFDQLKTYEIAVAEADLNKHLPIRIMYVNGSQYGRFQVSIVDPEENVILGPDSQKNPQIIASCSGPDAPVGQWAEWATEKPEFVEP</sequence>
<dbReference type="InterPro" id="IPR018871">
    <property type="entry name" value="GLEYA_adhesin_domain"/>
</dbReference>
<evidence type="ECO:0000313" key="4">
    <source>
        <dbReference type="Proteomes" id="UP000813444"/>
    </source>
</evidence>
<protein>
    <recommendedName>
        <fullName evidence="2">PA14 domain-containing protein</fullName>
    </recommendedName>
</protein>
<evidence type="ECO:0000313" key="3">
    <source>
        <dbReference type="EMBL" id="KAH7325094.1"/>
    </source>
</evidence>
<dbReference type="OrthoDB" id="4405280at2759"/>
<keyword evidence="1" id="KW-0732">Signal</keyword>
<dbReference type="AlphaFoldDB" id="A0A8K0T055"/>
<feature type="chain" id="PRO_5035447530" description="PA14 domain-containing protein" evidence="1">
    <location>
        <begin position="19"/>
        <end position="355"/>
    </location>
</feature>
<comment type="caution">
    <text evidence="3">The sequence shown here is derived from an EMBL/GenBank/DDBJ whole genome shotgun (WGS) entry which is preliminary data.</text>
</comment>
<dbReference type="Gene3D" id="2.60.120.1560">
    <property type="match status" value="1"/>
</dbReference>
<accession>A0A8K0T055</accession>